<accession>A0A2W5MAC8</accession>
<dbReference type="GO" id="GO:0005829">
    <property type="term" value="C:cytosol"/>
    <property type="evidence" value="ECO:0007669"/>
    <property type="project" value="TreeGrafter"/>
</dbReference>
<comment type="caution">
    <text evidence="4">The sequence shown here is derived from an EMBL/GenBank/DDBJ whole genome shotgun (WGS) entry which is preliminary data.</text>
</comment>
<dbReference type="InterPro" id="IPR010982">
    <property type="entry name" value="Lambda_DNA-bd_dom_sf"/>
</dbReference>
<dbReference type="InterPro" id="IPR001387">
    <property type="entry name" value="Cro/C1-type_HTH"/>
</dbReference>
<feature type="domain" description="HTH cro/C1-type" evidence="3">
    <location>
        <begin position="26"/>
        <end position="80"/>
    </location>
</feature>
<dbReference type="GO" id="GO:0003700">
    <property type="term" value="F:DNA-binding transcription factor activity"/>
    <property type="evidence" value="ECO:0007669"/>
    <property type="project" value="TreeGrafter"/>
</dbReference>
<dbReference type="Proteomes" id="UP000249577">
    <property type="component" value="Unassembled WGS sequence"/>
</dbReference>
<evidence type="ECO:0000313" key="5">
    <source>
        <dbReference type="Proteomes" id="UP000249577"/>
    </source>
</evidence>
<reference evidence="4 5" key="1">
    <citation type="submission" date="2017-08" db="EMBL/GenBank/DDBJ databases">
        <title>Infants hospitalized years apart are colonized by the same room-sourced microbial strains.</title>
        <authorList>
            <person name="Brooks B."/>
            <person name="Olm M.R."/>
            <person name="Firek B.A."/>
            <person name="Baker R."/>
            <person name="Thomas B.C."/>
            <person name="Morowitz M.J."/>
            <person name="Banfield J.F."/>
        </authorList>
    </citation>
    <scope>NUCLEOTIDE SEQUENCE [LARGE SCALE GENOMIC DNA]</scope>
    <source>
        <strain evidence="4">S2_005_003_R2_43</strain>
    </source>
</reference>
<feature type="region of interest" description="Disordered" evidence="2">
    <location>
        <begin position="92"/>
        <end position="141"/>
    </location>
</feature>
<evidence type="ECO:0000259" key="3">
    <source>
        <dbReference type="PROSITE" id="PS50943"/>
    </source>
</evidence>
<evidence type="ECO:0000256" key="2">
    <source>
        <dbReference type="SAM" id="MobiDB-lite"/>
    </source>
</evidence>
<protein>
    <recommendedName>
        <fullName evidence="3">HTH cro/C1-type domain-containing protein</fullName>
    </recommendedName>
</protein>
<evidence type="ECO:0000313" key="4">
    <source>
        <dbReference type="EMBL" id="PZQ10400.1"/>
    </source>
</evidence>
<proteinExistence type="predicted"/>
<gene>
    <name evidence="4" type="ORF">DI565_19990</name>
</gene>
<dbReference type="Pfam" id="PF01381">
    <property type="entry name" value="HTH_3"/>
    <property type="match status" value="1"/>
</dbReference>
<dbReference type="Gene3D" id="1.10.260.40">
    <property type="entry name" value="lambda repressor-like DNA-binding domains"/>
    <property type="match status" value="1"/>
</dbReference>
<dbReference type="SUPFAM" id="SSF47413">
    <property type="entry name" value="lambda repressor-like DNA-binding domains"/>
    <property type="match status" value="1"/>
</dbReference>
<dbReference type="PROSITE" id="PS50943">
    <property type="entry name" value="HTH_CROC1"/>
    <property type="match status" value="1"/>
</dbReference>
<dbReference type="PANTHER" id="PTHR46797">
    <property type="entry name" value="HTH-TYPE TRANSCRIPTIONAL REGULATOR"/>
    <property type="match status" value="1"/>
</dbReference>
<organism evidence="4 5">
    <name type="scientific">Ancylobacter novellus</name>
    <name type="common">Thiobacillus novellus</name>
    <dbReference type="NCBI Taxonomy" id="921"/>
    <lineage>
        <taxon>Bacteria</taxon>
        <taxon>Pseudomonadati</taxon>
        <taxon>Pseudomonadota</taxon>
        <taxon>Alphaproteobacteria</taxon>
        <taxon>Hyphomicrobiales</taxon>
        <taxon>Xanthobacteraceae</taxon>
        <taxon>Ancylobacter</taxon>
    </lineage>
</organism>
<evidence type="ECO:0000256" key="1">
    <source>
        <dbReference type="ARBA" id="ARBA00023125"/>
    </source>
</evidence>
<sequence>MNTVLTQVVDRRVVRQRMAMAIGKCIRLERSRQNCSSARLACDVGITPGALSKIEGGRTLPSLNTLKGISESLGVRISRLLQFDPALLEAGAARPPETCRKGPARTRSMFSNWSKSRERSRVNRPGRGDRKRQSVKKGETR</sequence>
<feature type="compositionally biased region" description="Basic and acidic residues" evidence="2">
    <location>
        <begin position="115"/>
        <end position="141"/>
    </location>
</feature>
<dbReference type="GO" id="GO:0003677">
    <property type="term" value="F:DNA binding"/>
    <property type="evidence" value="ECO:0007669"/>
    <property type="project" value="UniProtKB-KW"/>
</dbReference>
<dbReference type="AlphaFoldDB" id="A0A2W5MAC8"/>
<keyword evidence="1" id="KW-0238">DNA-binding</keyword>
<name>A0A2W5MAC8_ANCNO</name>
<dbReference type="SMART" id="SM00530">
    <property type="entry name" value="HTH_XRE"/>
    <property type="match status" value="1"/>
</dbReference>
<dbReference type="CDD" id="cd00093">
    <property type="entry name" value="HTH_XRE"/>
    <property type="match status" value="1"/>
</dbReference>
<dbReference type="InterPro" id="IPR050807">
    <property type="entry name" value="TransReg_Diox_bact_type"/>
</dbReference>
<dbReference type="EMBL" id="QFPN01000016">
    <property type="protein sequence ID" value="PZQ10400.1"/>
    <property type="molecule type" value="Genomic_DNA"/>
</dbReference>
<dbReference type="PANTHER" id="PTHR46797:SF1">
    <property type="entry name" value="METHYLPHOSPHONATE SYNTHASE"/>
    <property type="match status" value="1"/>
</dbReference>